<dbReference type="InParanoid" id="A0A3Q0KVA0"/>
<dbReference type="Pfam" id="PF03223">
    <property type="entry name" value="V-ATPase_C"/>
    <property type="match status" value="1"/>
</dbReference>
<evidence type="ECO:0000256" key="5">
    <source>
        <dbReference type="RuleBase" id="RU364010"/>
    </source>
</evidence>
<evidence type="ECO:0000313" key="6">
    <source>
        <dbReference type="Proteomes" id="UP000008854"/>
    </source>
</evidence>
<dbReference type="CDD" id="cd14785">
    <property type="entry name" value="V-ATPase_C"/>
    <property type="match status" value="1"/>
</dbReference>
<dbReference type="AlphaFoldDB" id="A0A3Q0KVA0"/>
<dbReference type="InterPro" id="IPR036132">
    <property type="entry name" value="Vac_ATP_synth_c_sf"/>
</dbReference>
<name>A0A3Q0KVA0_SCHMA</name>
<dbReference type="InterPro" id="IPR004907">
    <property type="entry name" value="ATPase_V1-cplx_csu"/>
</dbReference>
<dbReference type="Gene3D" id="3.30.70.1180">
    <property type="entry name" value="Vacuolar atp synthase subunit c, domain 1"/>
    <property type="match status" value="1"/>
</dbReference>
<dbReference type="FunFam" id="3.30.70.100:FF:000002">
    <property type="entry name" value="V-type proton ATPase subunit C"/>
    <property type="match status" value="1"/>
</dbReference>
<organism evidence="6 7">
    <name type="scientific">Schistosoma mansoni</name>
    <name type="common">Blood fluke</name>
    <dbReference type="NCBI Taxonomy" id="6183"/>
    <lineage>
        <taxon>Eukaryota</taxon>
        <taxon>Metazoa</taxon>
        <taxon>Spiralia</taxon>
        <taxon>Lophotrochozoa</taxon>
        <taxon>Platyhelminthes</taxon>
        <taxon>Trematoda</taxon>
        <taxon>Digenea</taxon>
        <taxon>Strigeidida</taxon>
        <taxon>Schistosomatoidea</taxon>
        <taxon>Schistosomatidae</taxon>
        <taxon>Schistosoma</taxon>
    </lineage>
</organism>
<keyword evidence="3 5" id="KW-0375">Hydrogen ion transport</keyword>
<sequence>MTEFWIISVPGERDPNQVYQRLQTTLSKYKDICSQVNKFNIPPDFKVGTLDILVGLSDELSKLDVYAESITKKVAQYMGDVLEEQKHKLEDNLTVNGLSPAAFLTKFQWDYAKYPVKQTLSSLYAIISEQLTKVDSDLKAKSQSYNTLKGCLQNLERKQTGSLLTRELGDIVKREQFIVDSEYLTTLVVVVPKNMYNDWKSNYERMTDMVVPKSSELIFEDQDNGLWTVTLFKKMTDDFKTQAREFRFVVRDFTYDEKKIEESRNELSKLESDKKRQFAPLFRWLKVNFGEAFSAMVHIKALRVFVESVLRYGLPVDFQAILLEPNKKQQKKLRDILKQLYNHLDGSSSSSVLDEDMNVGGFGTSSDYFPYVSFKVELNMIDVR</sequence>
<accession>A0A3Q0KVA0</accession>
<dbReference type="WBParaSite" id="Smp_211280.1">
    <property type="protein sequence ID" value="Smp_211280.1"/>
    <property type="gene ID" value="Smp_211280"/>
</dbReference>
<dbReference type="Proteomes" id="UP000008854">
    <property type="component" value="Unassembled WGS sequence"/>
</dbReference>
<protein>
    <recommendedName>
        <fullName evidence="5">V-type proton ATPase subunit C</fullName>
    </recommendedName>
</protein>
<dbReference type="Gene3D" id="3.30.70.100">
    <property type="match status" value="1"/>
</dbReference>
<evidence type="ECO:0000313" key="7">
    <source>
        <dbReference type="WBParaSite" id="Smp_211280.1"/>
    </source>
</evidence>
<comment type="function">
    <text evidence="5">Subunit of the V1 complex of vacuolar(H+)-ATPase (V-ATPase), a multisubunit enzyme composed of a peripheral complex (V1) that hydrolyzes ATP and a membrane integral complex (V0) that translocates protons. V-ATPase is responsible for acidifying and maintaining the pH of intracellular compartments and in some cell types, is targeted to the plasma membrane, where it is responsible for acidifying the extracellular environment. Subunit C is necessary for the assembly of the catalytic sector of the enzyme and is likely to have a specific function in its catalytic activity.</text>
</comment>
<dbReference type="Gene3D" id="1.20.1460.10">
    <property type="entry name" value="subunit c (vma5p) of the yeast v-atpase, domain 2"/>
    <property type="match status" value="1"/>
</dbReference>
<reference evidence="6" key="1">
    <citation type="journal article" date="2012" name="PLoS Negl. Trop. Dis.">
        <title>A systematically improved high quality genome and transcriptome of the human blood fluke Schistosoma mansoni.</title>
        <authorList>
            <person name="Protasio A.V."/>
            <person name="Tsai I.J."/>
            <person name="Babbage A."/>
            <person name="Nichol S."/>
            <person name="Hunt M."/>
            <person name="Aslett M.A."/>
            <person name="De Silva N."/>
            <person name="Velarde G.S."/>
            <person name="Anderson T.J."/>
            <person name="Clark R.C."/>
            <person name="Davidson C."/>
            <person name="Dillon G.P."/>
            <person name="Holroyd N.E."/>
            <person name="LoVerde P.T."/>
            <person name="Lloyd C."/>
            <person name="McQuillan J."/>
            <person name="Oliveira G."/>
            <person name="Otto T.D."/>
            <person name="Parker-Manuel S.J."/>
            <person name="Quail M.A."/>
            <person name="Wilson R.A."/>
            <person name="Zerlotini A."/>
            <person name="Dunne D.W."/>
            <person name="Berriman M."/>
        </authorList>
    </citation>
    <scope>NUCLEOTIDE SEQUENCE [LARGE SCALE GENOMIC DNA]</scope>
    <source>
        <strain evidence="6">Puerto Rican</strain>
    </source>
</reference>
<comment type="similarity">
    <text evidence="1 5">Belongs to the V-ATPase C subunit family.</text>
</comment>
<dbReference type="SUPFAM" id="SSF118203">
    <property type="entry name" value="Vacuolar ATP synthase subunit C"/>
    <property type="match status" value="1"/>
</dbReference>
<evidence type="ECO:0000256" key="4">
    <source>
        <dbReference type="ARBA" id="ARBA00023065"/>
    </source>
</evidence>
<evidence type="ECO:0000256" key="3">
    <source>
        <dbReference type="ARBA" id="ARBA00022781"/>
    </source>
</evidence>
<dbReference type="STRING" id="6183.A0A3Q0KVA0"/>
<reference evidence="7" key="2">
    <citation type="submission" date="2018-12" db="UniProtKB">
        <authorList>
            <consortium name="WormBaseParasite"/>
        </authorList>
    </citation>
    <scope>IDENTIFICATION</scope>
    <source>
        <strain evidence="7">Puerto Rican</strain>
    </source>
</reference>
<dbReference type="GO" id="GO:0005765">
    <property type="term" value="C:lysosomal membrane"/>
    <property type="evidence" value="ECO:0007669"/>
    <property type="project" value="TreeGrafter"/>
</dbReference>
<keyword evidence="4 5" id="KW-0406">Ion transport</keyword>
<dbReference type="PANTHER" id="PTHR10137:SF0">
    <property type="entry name" value="V-TYPE PROTON ATPASE SUBUNIT C"/>
    <property type="match status" value="1"/>
</dbReference>
<dbReference type="GO" id="GO:0000221">
    <property type="term" value="C:vacuolar proton-transporting V-type ATPase, V1 domain"/>
    <property type="evidence" value="ECO:0007669"/>
    <property type="project" value="TreeGrafter"/>
</dbReference>
<evidence type="ECO:0000256" key="1">
    <source>
        <dbReference type="ARBA" id="ARBA00006138"/>
    </source>
</evidence>
<proteinExistence type="inferred from homology"/>
<dbReference type="GO" id="GO:0046961">
    <property type="term" value="F:proton-transporting ATPase activity, rotational mechanism"/>
    <property type="evidence" value="ECO:0007669"/>
    <property type="project" value="InterPro"/>
</dbReference>
<evidence type="ECO:0000256" key="2">
    <source>
        <dbReference type="ARBA" id="ARBA00022448"/>
    </source>
</evidence>
<keyword evidence="6" id="KW-1185">Reference proteome</keyword>
<dbReference type="PANTHER" id="PTHR10137">
    <property type="entry name" value="V-TYPE PROTON ATPASE SUBUNIT C"/>
    <property type="match status" value="1"/>
</dbReference>
<dbReference type="FunCoup" id="A0A3Q0KVA0">
    <property type="interactions" value="1886"/>
</dbReference>
<keyword evidence="2 5" id="KW-0813">Transport</keyword>
<comment type="subunit">
    <text evidence="5">V-ATPase is a heteromultimeric enzyme made up of two complexes: the ATP-hydrolytic V1 complex and the proton translocation V0 complex. The V1 complex consists of three catalytic AB heterodimers that form a heterohexamer, three peripheral stalks each consisting of EG heterodimers, one central rotor including subunits D and F, and the regulatory subunits C and H. The proton translocation complex V0 consists of the proton transport subunit a, a ring of proteolipid subunits c9c'', rotary subunit d, subunits e and f, and two accessory subunits.</text>
</comment>